<organism evidence="4 6">
    <name type="scientific">Ardenticatena maritima</name>
    <dbReference type="NCBI Taxonomy" id="872965"/>
    <lineage>
        <taxon>Bacteria</taxon>
        <taxon>Bacillati</taxon>
        <taxon>Chloroflexota</taxon>
        <taxon>Ardenticatenia</taxon>
        <taxon>Ardenticatenales</taxon>
        <taxon>Ardenticatenaceae</taxon>
        <taxon>Ardenticatena</taxon>
    </lineage>
</organism>
<dbReference type="Gene3D" id="3.40.50.10390">
    <property type="entry name" value="Gingipain r, domain 1"/>
    <property type="match status" value="1"/>
</dbReference>
<reference evidence="6" key="3">
    <citation type="submission" date="2015-08" db="EMBL/GenBank/DDBJ databases">
        <title>Draft Genome Sequence of a Heterotrophic Facultative Anaerobic Bacterium Ardenticatena maritima Strain 110S.</title>
        <authorList>
            <person name="Kawaichi S."/>
            <person name="Yoshida T."/>
            <person name="Sako Y."/>
            <person name="Nakamura R."/>
        </authorList>
    </citation>
    <scope>NUCLEOTIDE SEQUENCE [LARGE SCALE GENOMIC DNA]</scope>
    <source>
        <strain evidence="6">110S</strain>
    </source>
</reference>
<feature type="domain" description="Gingipain" evidence="3">
    <location>
        <begin position="363"/>
        <end position="713"/>
    </location>
</feature>
<gene>
    <name evidence="4" type="ORF">ARMA_0175</name>
    <name evidence="5" type="ORF">SE16_13805</name>
</gene>
<dbReference type="STRING" id="872965.SE16_13805"/>
<feature type="chain" id="PRO_5010428693" description="Gingipain domain-containing protein" evidence="2">
    <location>
        <begin position="22"/>
        <end position="723"/>
    </location>
</feature>
<dbReference type="EMBL" id="LGKN01000009">
    <property type="protein sequence ID" value="KPL86386.1"/>
    <property type="molecule type" value="Genomic_DNA"/>
</dbReference>
<dbReference type="GO" id="GO:0006508">
    <property type="term" value="P:proteolysis"/>
    <property type="evidence" value="ECO:0007669"/>
    <property type="project" value="InterPro"/>
</dbReference>
<evidence type="ECO:0000313" key="7">
    <source>
        <dbReference type="Proteomes" id="UP000050502"/>
    </source>
</evidence>
<accession>A0A0M8K6J3</accession>
<dbReference type="PROSITE" id="PS51257">
    <property type="entry name" value="PROKAR_LIPOPROTEIN"/>
    <property type="match status" value="1"/>
</dbReference>
<dbReference type="RefSeq" id="WP_054491701.1">
    <property type="nucleotide sequence ID" value="NZ_BBZA01000011.1"/>
</dbReference>
<evidence type="ECO:0000256" key="1">
    <source>
        <dbReference type="ARBA" id="ARBA00022729"/>
    </source>
</evidence>
<dbReference type="Proteomes" id="UP000037784">
    <property type="component" value="Unassembled WGS sequence"/>
</dbReference>
<keyword evidence="1 2" id="KW-0732">Signal</keyword>
<dbReference type="Proteomes" id="UP000050502">
    <property type="component" value="Unassembled WGS sequence"/>
</dbReference>
<dbReference type="InterPro" id="IPR029031">
    <property type="entry name" value="Gingipain_N_sf"/>
</dbReference>
<evidence type="ECO:0000313" key="4">
    <source>
        <dbReference type="EMBL" id="GAP61752.1"/>
    </source>
</evidence>
<dbReference type="Gene3D" id="3.40.50.1460">
    <property type="match status" value="1"/>
</dbReference>
<proteinExistence type="predicted"/>
<dbReference type="AlphaFoldDB" id="A0A0M8K6J3"/>
<evidence type="ECO:0000259" key="3">
    <source>
        <dbReference type="Pfam" id="PF01364"/>
    </source>
</evidence>
<evidence type="ECO:0000256" key="2">
    <source>
        <dbReference type="SAM" id="SignalP"/>
    </source>
</evidence>
<name>A0A0M8K6J3_9CHLR</name>
<keyword evidence="6" id="KW-1185">Reference proteome</keyword>
<dbReference type="InterPro" id="IPR001769">
    <property type="entry name" value="Gingipain"/>
</dbReference>
<dbReference type="SUPFAM" id="SSF52129">
    <property type="entry name" value="Caspase-like"/>
    <property type="match status" value="1"/>
</dbReference>
<dbReference type="OrthoDB" id="5929719at2"/>
<sequence>MLKNVRSVVLIVLLTSWFSLACRANSSTTETNTVSNTSAPESAGSSAGVVTQTPQKLFLAEEGLYVVEIADGAQGAVVQSPDGQIPTLFEQGRLYFWGEPSTSRYSAANVYRLTFDGTPLTFPAQDAAPDAGASVPFYLHTLSLEENTLYEPEIQEGDHWFWAYLPAPNTLETTFQADAVVPEAEGWAELTLHAVTDAPTLSPDHHVRLFINDTLVAEASWDGKGAYTLRGALPAGTVRTGENSVRVELPGDLDVIADIVYVNTIMLAYPRRFVLNEAPLLFTPTQAGVVQVEGVDGTPLVLDLSTAPPSRLEGVQHDGQTLTFRVEADHRYAVATLEMARAPMRITPLAVQPDLRALTGADYVAVGPQDLLDALQPLLDHRRSQGLTPLAVPVEAIYDQFGNGLPEPEPIREFVRYAVDHWSPAPRFLVLVGDATYDMRGYIAPPEANRLPTFLTWTVYGGETATDVPFANVDDDPAPDIAVGRIPARTPEQVRTLVEKTIRFEETHVAATTPRVLAVADGREPSFANDAQAFLDRIQTAYQTDLYTPPPDTPNADAPLLERLNEGAFITAYFGHGSVTQWGRDHIFDVDDAQQLRNATLPVFLNFTCLTGFFIHPEVESLTETLLWQPDGGIVAALAPTSLTLPSDQQFLSNPLATFLAERRYATLGELLLAAQQSAVPQSSEGEGVPVVQTGVQDVLNTFLLLGDPALRLFDETATASGG</sequence>
<evidence type="ECO:0000313" key="5">
    <source>
        <dbReference type="EMBL" id="KPL86386.1"/>
    </source>
</evidence>
<dbReference type="InParanoid" id="A0A0M8K6J3"/>
<dbReference type="Pfam" id="PF01364">
    <property type="entry name" value="Peptidase_C25"/>
    <property type="match status" value="1"/>
</dbReference>
<feature type="signal peptide" evidence="2">
    <location>
        <begin position="1"/>
        <end position="21"/>
    </location>
</feature>
<protein>
    <recommendedName>
        <fullName evidence="3">Gingipain domain-containing protein</fullName>
    </recommendedName>
</protein>
<reference evidence="5 7" key="2">
    <citation type="submission" date="2015-07" db="EMBL/GenBank/DDBJ databases">
        <title>Whole genome sequence of Ardenticatena maritima DSM 23922.</title>
        <authorList>
            <person name="Hemp J."/>
            <person name="Ward L.M."/>
            <person name="Pace L.A."/>
            <person name="Fischer W.W."/>
        </authorList>
    </citation>
    <scope>NUCLEOTIDE SEQUENCE [LARGE SCALE GENOMIC DNA]</scope>
    <source>
        <strain evidence="5 7">110S</strain>
    </source>
</reference>
<reference evidence="4 6" key="1">
    <citation type="journal article" date="2015" name="Genome Announc.">
        <title>Draft Genome Sequence of a Heterotrophic Facultative Anaerobic Thermophilic Bacterium, Ardenticatena maritima Strain 110ST.</title>
        <authorList>
            <person name="Kawaichi S."/>
            <person name="Yoshida T."/>
            <person name="Sako Y."/>
            <person name="Nakamura R."/>
        </authorList>
    </citation>
    <scope>NUCLEOTIDE SEQUENCE [LARGE SCALE GENOMIC DNA]</scope>
    <source>
        <strain evidence="4 6">110S</strain>
    </source>
</reference>
<dbReference type="GO" id="GO:0008234">
    <property type="term" value="F:cysteine-type peptidase activity"/>
    <property type="evidence" value="ECO:0007669"/>
    <property type="project" value="InterPro"/>
</dbReference>
<dbReference type="EMBL" id="BBZA01000011">
    <property type="protein sequence ID" value="GAP61752.1"/>
    <property type="molecule type" value="Genomic_DNA"/>
</dbReference>
<comment type="caution">
    <text evidence="4">The sequence shown here is derived from an EMBL/GenBank/DDBJ whole genome shotgun (WGS) entry which is preliminary data.</text>
</comment>
<dbReference type="InterPro" id="IPR029030">
    <property type="entry name" value="Caspase-like_dom_sf"/>
</dbReference>
<evidence type="ECO:0000313" key="6">
    <source>
        <dbReference type="Proteomes" id="UP000037784"/>
    </source>
</evidence>